<accession>A0A8X6SH12</accession>
<comment type="caution">
    <text evidence="1">The sequence shown here is derived from an EMBL/GenBank/DDBJ whole genome shotgun (WGS) entry which is preliminary data.</text>
</comment>
<evidence type="ECO:0000313" key="1">
    <source>
        <dbReference type="EMBL" id="GFY13667.1"/>
    </source>
</evidence>
<reference evidence="1" key="1">
    <citation type="submission" date="2020-08" db="EMBL/GenBank/DDBJ databases">
        <title>Multicomponent nature underlies the extraordinary mechanical properties of spider dragline silk.</title>
        <authorList>
            <person name="Kono N."/>
            <person name="Nakamura H."/>
            <person name="Mori M."/>
            <person name="Yoshida Y."/>
            <person name="Ohtoshi R."/>
            <person name="Malay A.D."/>
            <person name="Moran D.A.P."/>
            <person name="Tomita M."/>
            <person name="Numata K."/>
            <person name="Arakawa K."/>
        </authorList>
    </citation>
    <scope>NUCLEOTIDE SEQUENCE</scope>
</reference>
<dbReference type="PANTHER" id="PTHR46114:SF1">
    <property type="entry name" value="ZAD DOMAIN-CONTAINING PROTEIN"/>
    <property type="match status" value="1"/>
</dbReference>
<evidence type="ECO:0000313" key="2">
    <source>
        <dbReference type="Proteomes" id="UP000887159"/>
    </source>
</evidence>
<gene>
    <name evidence="1" type="primary">EVAR_92401_1</name>
    <name evidence="1" type="ORF">TNCV_4960371</name>
</gene>
<dbReference type="Proteomes" id="UP000887159">
    <property type="component" value="Unassembled WGS sequence"/>
</dbReference>
<proteinExistence type="predicted"/>
<dbReference type="PANTHER" id="PTHR46114">
    <property type="entry name" value="APPLE DOMAIN-CONTAINING PROTEIN"/>
    <property type="match status" value="1"/>
</dbReference>
<name>A0A8X6SH12_TRICX</name>
<dbReference type="EMBL" id="BMAU01021323">
    <property type="protein sequence ID" value="GFY13667.1"/>
    <property type="molecule type" value="Genomic_DNA"/>
</dbReference>
<sequence>MKDSSFHHILEGKEKAAWVLYVPKIQFSQLHLDFFHKNCGAVSNEHGERFYQDIVAMECRYQDRWDESMLAEYCWTVIRDTLASTYKRQYKRKCS</sequence>
<dbReference type="AlphaFoldDB" id="A0A8X6SH12"/>
<keyword evidence="2" id="KW-1185">Reference proteome</keyword>
<protein>
    <submittedName>
        <fullName evidence="1">Uncharacterized protein</fullName>
    </submittedName>
</protein>
<organism evidence="1 2">
    <name type="scientific">Trichonephila clavipes</name>
    <name type="common">Golden silk orbweaver</name>
    <name type="synonym">Nephila clavipes</name>
    <dbReference type="NCBI Taxonomy" id="2585209"/>
    <lineage>
        <taxon>Eukaryota</taxon>
        <taxon>Metazoa</taxon>
        <taxon>Ecdysozoa</taxon>
        <taxon>Arthropoda</taxon>
        <taxon>Chelicerata</taxon>
        <taxon>Arachnida</taxon>
        <taxon>Araneae</taxon>
        <taxon>Araneomorphae</taxon>
        <taxon>Entelegynae</taxon>
        <taxon>Araneoidea</taxon>
        <taxon>Nephilidae</taxon>
        <taxon>Trichonephila</taxon>
    </lineage>
</organism>